<keyword evidence="6" id="KW-1185">Reference proteome</keyword>
<dbReference type="PROSITE" id="PS50932">
    <property type="entry name" value="HTH_LACI_2"/>
    <property type="match status" value="1"/>
</dbReference>
<dbReference type="CDD" id="cd01392">
    <property type="entry name" value="HTH_LacI"/>
    <property type="match status" value="1"/>
</dbReference>
<evidence type="ECO:0000256" key="1">
    <source>
        <dbReference type="ARBA" id="ARBA00023015"/>
    </source>
</evidence>
<name>A0A3B0BVP8_9BACL</name>
<dbReference type="Gene3D" id="3.40.50.2300">
    <property type="match status" value="2"/>
</dbReference>
<dbReference type="Gene3D" id="1.10.260.40">
    <property type="entry name" value="lambda repressor-like DNA-binding domains"/>
    <property type="match status" value="1"/>
</dbReference>
<keyword evidence="1" id="KW-0805">Transcription regulation</keyword>
<evidence type="ECO:0000313" key="6">
    <source>
        <dbReference type="Proteomes" id="UP000282311"/>
    </source>
</evidence>
<dbReference type="PANTHER" id="PTHR30146:SF155">
    <property type="entry name" value="ALANINE RACEMASE"/>
    <property type="match status" value="1"/>
</dbReference>
<dbReference type="Pfam" id="PF00356">
    <property type="entry name" value="LacI"/>
    <property type="match status" value="1"/>
</dbReference>
<dbReference type="GO" id="GO:0000976">
    <property type="term" value="F:transcription cis-regulatory region binding"/>
    <property type="evidence" value="ECO:0007669"/>
    <property type="project" value="TreeGrafter"/>
</dbReference>
<dbReference type="InterPro" id="IPR028082">
    <property type="entry name" value="Peripla_BP_I"/>
</dbReference>
<evidence type="ECO:0000256" key="2">
    <source>
        <dbReference type="ARBA" id="ARBA00023125"/>
    </source>
</evidence>
<evidence type="ECO:0000259" key="4">
    <source>
        <dbReference type="PROSITE" id="PS50932"/>
    </source>
</evidence>
<dbReference type="GO" id="GO:0003700">
    <property type="term" value="F:DNA-binding transcription factor activity"/>
    <property type="evidence" value="ECO:0007669"/>
    <property type="project" value="TreeGrafter"/>
</dbReference>
<dbReference type="InterPro" id="IPR000843">
    <property type="entry name" value="HTH_LacI"/>
</dbReference>
<dbReference type="PANTHER" id="PTHR30146">
    <property type="entry name" value="LACI-RELATED TRANSCRIPTIONAL REPRESSOR"/>
    <property type="match status" value="1"/>
</dbReference>
<protein>
    <submittedName>
        <fullName evidence="5">LacI family transcriptional regulator</fullName>
    </submittedName>
</protein>
<gene>
    <name evidence="5" type="ORF">D7M11_24885</name>
</gene>
<dbReference type="InterPro" id="IPR010982">
    <property type="entry name" value="Lambda_DNA-bd_dom_sf"/>
</dbReference>
<dbReference type="InterPro" id="IPR046335">
    <property type="entry name" value="LacI/GalR-like_sensor"/>
</dbReference>
<accession>A0A3B0BVP8</accession>
<comment type="caution">
    <text evidence="5">The sequence shown here is derived from an EMBL/GenBank/DDBJ whole genome shotgun (WGS) entry which is preliminary data.</text>
</comment>
<dbReference type="EMBL" id="RBAH01000021">
    <property type="protein sequence ID" value="RKN76037.1"/>
    <property type="molecule type" value="Genomic_DNA"/>
</dbReference>
<organism evidence="5 6">
    <name type="scientific">Paenibacillus ginsengarvi</name>
    <dbReference type="NCBI Taxonomy" id="400777"/>
    <lineage>
        <taxon>Bacteria</taxon>
        <taxon>Bacillati</taxon>
        <taxon>Bacillota</taxon>
        <taxon>Bacilli</taxon>
        <taxon>Bacillales</taxon>
        <taxon>Paenibacillaceae</taxon>
        <taxon>Paenibacillus</taxon>
    </lineage>
</organism>
<evidence type="ECO:0000256" key="3">
    <source>
        <dbReference type="ARBA" id="ARBA00023163"/>
    </source>
</evidence>
<dbReference type="RefSeq" id="WP_120749969.1">
    <property type="nucleotide sequence ID" value="NZ_RBAH01000021.1"/>
</dbReference>
<evidence type="ECO:0000313" key="5">
    <source>
        <dbReference type="EMBL" id="RKN76037.1"/>
    </source>
</evidence>
<dbReference type="Pfam" id="PF13377">
    <property type="entry name" value="Peripla_BP_3"/>
    <property type="match status" value="1"/>
</dbReference>
<proteinExistence type="predicted"/>
<dbReference type="AlphaFoldDB" id="A0A3B0BVP8"/>
<dbReference type="CDD" id="cd06267">
    <property type="entry name" value="PBP1_LacI_sugar_binding-like"/>
    <property type="match status" value="1"/>
</dbReference>
<sequence>MPRKKQVTLRDLAKLLGLSAHTVSKALRGLPGMSEETRSSVLRTAASHGYRTKDQERSLVVERIPIIPHIPRRFKLIVPGSQLNSRMPQLLLEGLQSKLGEYGHSVDAVVLPAAVSNRPLFDAWIEKHHIPYSDGIFISPIIGENCEQMLLELPLSRVLLNFPPPAAEADSVVWDVGTAIYQSVRHLTAQGHKRILYIGGIQEYRGFRLRWSSFVQAMREAGLETQPEEHMTGEYRSKELWMAKAKEFMEGRRPTAVVVAIGDRALWIREVCEALGKRIPDDISLISLEHELNASWPELSRPVLLIRECGIRAAERMLWRVANPNVPFEHIMLQGGFYKGNTVFPQK</sequence>
<dbReference type="Proteomes" id="UP000282311">
    <property type="component" value="Unassembled WGS sequence"/>
</dbReference>
<keyword evidence="2" id="KW-0238">DNA-binding</keyword>
<dbReference type="SMART" id="SM00354">
    <property type="entry name" value="HTH_LACI"/>
    <property type="match status" value="1"/>
</dbReference>
<dbReference type="SUPFAM" id="SSF47413">
    <property type="entry name" value="lambda repressor-like DNA-binding domains"/>
    <property type="match status" value="1"/>
</dbReference>
<keyword evidence="3" id="KW-0804">Transcription</keyword>
<dbReference type="SUPFAM" id="SSF53822">
    <property type="entry name" value="Periplasmic binding protein-like I"/>
    <property type="match status" value="1"/>
</dbReference>
<dbReference type="OrthoDB" id="2526930at2"/>
<feature type="domain" description="HTH lacI-type" evidence="4">
    <location>
        <begin position="7"/>
        <end position="61"/>
    </location>
</feature>
<reference evidence="5 6" key="1">
    <citation type="journal article" date="2007" name="Int. J. Syst. Evol. Microbiol.">
        <title>Paenibacillus ginsengarvi sp. nov., isolated from soil from ginseng cultivation.</title>
        <authorList>
            <person name="Yoon M.H."/>
            <person name="Ten L.N."/>
            <person name="Im W.T."/>
        </authorList>
    </citation>
    <scope>NUCLEOTIDE SEQUENCE [LARGE SCALE GENOMIC DNA]</scope>
    <source>
        <strain evidence="5 6">KCTC 13059</strain>
    </source>
</reference>